<feature type="compositionally biased region" description="Basic and acidic residues" evidence="1">
    <location>
        <begin position="10"/>
        <end position="22"/>
    </location>
</feature>
<gene>
    <name evidence="3" type="ORF">HPF_11350</name>
</gene>
<keyword evidence="4" id="KW-1185">Reference proteome</keyword>
<feature type="transmembrane region" description="Helical" evidence="2">
    <location>
        <begin position="47"/>
        <end position="66"/>
    </location>
</feature>
<feature type="region of interest" description="Disordered" evidence="1">
    <location>
        <begin position="1"/>
        <end position="24"/>
    </location>
</feature>
<accession>A0A4P6X0P4</accession>
<dbReference type="Pfam" id="PF11990">
    <property type="entry name" value="DUF3487"/>
    <property type="match status" value="1"/>
</dbReference>
<proteinExistence type="predicted"/>
<organism evidence="3 4">
    <name type="scientific">Hydrogenophaga pseudoflava</name>
    <name type="common">Pseudomonas carboxydoflava</name>
    <dbReference type="NCBI Taxonomy" id="47421"/>
    <lineage>
        <taxon>Bacteria</taxon>
        <taxon>Pseudomonadati</taxon>
        <taxon>Pseudomonadota</taxon>
        <taxon>Betaproteobacteria</taxon>
        <taxon>Burkholderiales</taxon>
        <taxon>Comamonadaceae</taxon>
        <taxon>Hydrogenophaga</taxon>
    </lineage>
</organism>
<reference evidence="3 4" key="1">
    <citation type="submission" date="2019-03" db="EMBL/GenBank/DDBJ databases">
        <authorList>
            <person name="Sebastian G."/>
            <person name="Baumann P."/>
            <person name="Ruckert C."/>
            <person name="Kalinowski J."/>
            <person name="Nebel B."/>
            <person name="Takors R."/>
            <person name="Blombach B."/>
        </authorList>
    </citation>
    <scope>NUCLEOTIDE SEQUENCE [LARGE SCALE GENOMIC DNA]</scope>
    <source>
        <strain evidence="3 4">DSM 1084</strain>
    </source>
</reference>
<evidence type="ECO:0008006" key="5">
    <source>
        <dbReference type="Google" id="ProtNLM"/>
    </source>
</evidence>
<dbReference type="KEGG" id="hpse:HPF_11350"/>
<keyword evidence="2" id="KW-0812">Transmembrane</keyword>
<feature type="transmembrane region" description="Helical" evidence="2">
    <location>
        <begin position="72"/>
        <end position="90"/>
    </location>
</feature>
<dbReference type="InterPro" id="IPR021877">
    <property type="entry name" value="DUF3487"/>
</dbReference>
<sequence length="165" mass="18556">MSSTPTASDDTQRSAERSHAPERVPLTHRVNVEPSVLRGMTVTEAKVMAAISIPVCLLLGLVLLLFTGLWQLMLLPAIFGPIAALWFGSAKLQDLKRGRPDGYYTQALHLWFTRKGLSKSRFLTYHGQWSLGRSLPFSLSHLLDPQAGRSLWRRLARLRRTPHES</sequence>
<keyword evidence="2" id="KW-1133">Transmembrane helix</keyword>
<keyword evidence="2" id="KW-0472">Membrane</keyword>
<evidence type="ECO:0000313" key="4">
    <source>
        <dbReference type="Proteomes" id="UP000293912"/>
    </source>
</evidence>
<name>A0A4P6X0P4_HYDPS</name>
<dbReference type="RefSeq" id="WP_133156646.1">
    <property type="nucleotide sequence ID" value="NZ_CP037867.1"/>
</dbReference>
<evidence type="ECO:0000256" key="2">
    <source>
        <dbReference type="SAM" id="Phobius"/>
    </source>
</evidence>
<dbReference type="Proteomes" id="UP000293912">
    <property type="component" value="Chromosome"/>
</dbReference>
<evidence type="ECO:0000256" key="1">
    <source>
        <dbReference type="SAM" id="MobiDB-lite"/>
    </source>
</evidence>
<protein>
    <recommendedName>
        <fullName evidence="5">Conjugative transfer region protein</fullName>
    </recommendedName>
</protein>
<dbReference type="AlphaFoldDB" id="A0A4P6X0P4"/>
<dbReference type="NCBIfam" id="TIGR03750">
    <property type="entry name" value="conj_TIGR03750"/>
    <property type="match status" value="1"/>
</dbReference>
<dbReference type="EMBL" id="CP037867">
    <property type="protein sequence ID" value="QBM28285.1"/>
    <property type="molecule type" value="Genomic_DNA"/>
</dbReference>
<evidence type="ECO:0000313" key="3">
    <source>
        <dbReference type="EMBL" id="QBM28285.1"/>
    </source>
</evidence>